<reference evidence="2" key="2">
    <citation type="submission" date="2013-12" db="EMBL/GenBank/DDBJ databases">
        <authorList>
            <person name="Yu Y."/>
            <person name="Lee S."/>
            <person name="de Baynast K."/>
            <person name="Wissotski M."/>
            <person name="Liu L."/>
            <person name="Talag J."/>
            <person name="Goicoechea J."/>
            <person name="Angelova A."/>
            <person name="Jetty R."/>
            <person name="Kudrna D."/>
            <person name="Golser W."/>
            <person name="Rivera L."/>
            <person name="Zhang J."/>
            <person name="Wing R."/>
        </authorList>
    </citation>
    <scope>NUCLEOTIDE SEQUENCE</scope>
</reference>
<sequence>MNNNSEADVIIFMWSRTEISWRTDGLHTVVIGEQTVGVERIRLGLPATLVVPIKSLPAAPLLLIKLPQQMKPVKTITINSSCQENNYPEGTMATRAEREESLLLAGDGDDRRLGVRLAHLVPPSRLHLDKSAAHPSTEHAGTAACCPALARFAGAGVGTGAGAGEAAI</sequence>
<accession>A0A0D9V9N7</accession>
<dbReference type="HOGENOM" id="CLU_1588824_0_0_1"/>
<dbReference type="EnsemblPlants" id="LPERR01G36710.1">
    <property type="protein sequence ID" value="LPERR01G36710.1"/>
    <property type="gene ID" value="LPERR01G36710"/>
</dbReference>
<reference evidence="1" key="3">
    <citation type="submission" date="2015-04" db="UniProtKB">
        <authorList>
            <consortium name="EnsemblPlants"/>
        </authorList>
    </citation>
    <scope>IDENTIFICATION</scope>
</reference>
<evidence type="ECO:0000313" key="2">
    <source>
        <dbReference type="Proteomes" id="UP000032180"/>
    </source>
</evidence>
<reference evidence="1 2" key="1">
    <citation type="submission" date="2012-08" db="EMBL/GenBank/DDBJ databases">
        <title>Oryza genome evolution.</title>
        <authorList>
            <person name="Wing R.A."/>
        </authorList>
    </citation>
    <scope>NUCLEOTIDE SEQUENCE</scope>
</reference>
<name>A0A0D9V9N7_9ORYZ</name>
<protein>
    <submittedName>
        <fullName evidence="1">Uncharacterized protein</fullName>
    </submittedName>
</protein>
<organism evidence="1 2">
    <name type="scientific">Leersia perrieri</name>
    <dbReference type="NCBI Taxonomy" id="77586"/>
    <lineage>
        <taxon>Eukaryota</taxon>
        <taxon>Viridiplantae</taxon>
        <taxon>Streptophyta</taxon>
        <taxon>Embryophyta</taxon>
        <taxon>Tracheophyta</taxon>
        <taxon>Spermatophyta</taxon>
        <taxon>Magnoliopsida</taxon>
        <taxon>Liliopsida</taxon>
        <taxon>Poales</taxon>
        <taxon>Poaceae</taxon>
        <taxon>BOP clade</taxon>
        <taxon>Oryzoideae</taxon>
        <taxon>Oryzeae</taxon>
        <taxon>Oryzinae</taxon>
        <taxon>Leersia</taxon>
    </lineage>
</organism>
<dbReference type="AlphaFoldDB" id="A0A0D9V9N7"/>
<keyword evidence="2" id="KW-1185">Reference proteome</keyword>
<dbReference type="Gramene" id="LPERR01G36710.1">
    <property type="protein sequence ID" value="LPERR01G36710.1"/>
    <property type="gene ID" value="LPERR01G36710"/>
</dbReference>
<dbReference type="Proteomes" id="UP000032180">
    <property type="component" value="Chromosome 1"/>
</dbReference>
<proteinExistence type="predicted"/>
<evidence type="ECO:0000313" key="1">
    <source>
        <dbReference type="EnsemblPlants" id="LPERR01G36710.1"/>
    </source>
</evidence>